<sequence length="78" mass="8397">MMPVGFVLITTETGAEVRVHEAVSKITGVVGQWMIFGSHDLFVKVEAEDEGELTKCIVQGVRGVPGIIETRTLIGAEI</sequence>
<proteinExistence type="predicted"/>
<accession>A0A2V3HR49</accession>
<reference evidence="2 3" key="1">
    <citation type="journal article" date="2015" name="Nat. Commun.">
        <title>Genomic and transcriptomic evidence for scavenging of diverse organic compounds by widespread deep-sea archaea.</title>
        <authorList>
            <person name="Li M."/>
            <person name="Baker B.J."/>
            <person name="Anantharaman K."/>
            <person name="Jain S."/>
            <person name="Breier J.A."/>
            <person name="Dick G.J."/>
        </authorList>
    </citation>
    <scope>NUCLEOTIDE SEQUENCE [LARGE SCALE GENOMIC DNA]</scope>
    <source>
        <strain evidence="2">Cayman_51_deep</strain>
    </source>
</reference>
<dbReference type="Pfam" id="PF01037">
    <property type="entry name" value="AsnC_trans_reg"/>
    <property type="match status" value="1"/>
</dbReference>
<gene>
    <name evidence="2" type="ORF">CXX69_03900</name>
</gene>
<dbReference type="InterPro" id="IPR011008">
    <property type="entry name" value="Dimeric_a/b-barrel"/>
</dbReference>
<dbReference type="EMBL" id="PSPG01000007">
    <property type="protein sequence ID" value="PXF21573.1"/>
    <property type="molecule type" value="Genomic_DNA"/>
</dbReference>
<evidence type="ECO:0000259" key="1">
    <source>
        <dbReference type="Pfam" id="PF01037"/>
    </source>
</evidence>
<evidence type="ECO:0000313" key="2">
    <source>
        <dbReference type="EMBL" id="PXF21573.1"/>
    </source>
</evidence>
<dbReference type="Proteomes" id="UP000248161">
    <property type="component" value="Unassembled WGS sequence"/>
</dbReference>
<comment type="caution">
    <text evidence="2">The sequence shown here is derived from an EMBL/GenBank/DDBJ whole genome shotgun (WGS) entry which is preliminary data.</text>
</comment>
<evidence type="ECO:0000313" key="3">
    <source>
        <dbReference type="Proteomes" id="UP000248161"/>
    </source>
</evidence>
<feature type="domain" description="Transcription regulator AsnC/Lrp ligand binding" evidence="1">
    <location>
        <begin position="7"/>
        <end position="74"/>
    </location>
</feature>
<dbReference type="SUPFAM" id="SSF54909">
    <property type="entry name" value="Dimeric alpha+beta barrel"/>
    <property type="match status" value="1"/>
</dbReference>
<protein>
    <submittedName>
        <fullName evidence="2">AsnC family transcriptional regulator</fullName>
    </submittedName>
</protein>
<organism evidence="2 3">
    <name type="scientific">Candidatus Thalassarchaeum betae</name>
    <dbReference type="NCBI Taxonomy" id="2599289"/>
    <lineage>
        <taxon>Archaea</taxon>
        <taxon>Methanobacteriati</taxon>
        <taxon>Thermoplasmatota</taxon>
        <taxon>Candidatus Poseidoniia</taxon>
        <taxon>Candidatus Poseidoniales</taxon>
        <taxon>Candidatus Thalassarchaeaceae</taxon>
        <taxon>Candidatus Thalassarchaeum</taxon>
    </lineage>
</organism>
<name>A0A2V3HR49_9ARCH</name>
<dbReference type="Gene3D" id="3.30.70.920">
    <property type="match status" value="1"/>
</dbReference>
<dbReference type="InterPro" id="IPR019887">
    <property type="entry name" value="Tscrpt_reg_AsnC/Lrp_C"/>
</dbReference>
<dbReference type="AlphaFoldDB" id="A0A2V3HR49"/>